<dbReference type="SUPFAM" id="SSF55486">
    <property type="entry name" value="Metalloproteases ('zincins'), catalytic domain"/>
    <property type="match status" value="2"/>
</dbReference>
<evidence type="ECO:0000256" key="4">
    <source>
        <dbReference type="ARBA" id="ARBA00022723"/>
    </source>
</evidence>
<evidence type="ECO:0000313" key="12">
    <source>
        <dbReference type="EMBL" id="TFK55167.1"/>
    </source>
</evidence>
<dbReference type="Proteomes" id="UP000305948">
    <property type="component" value="Unassembled WGS sequence"/>
</dbReference>
<dbReference type="InterPro" id="IPR008753">
    <property type="entry name" value="Peptidase_M13_N"/>
</dbReference>
<dbReference type="PANTHER" id="PTHR11733:SF167">
    <property type="entry name" value="FI17812P1-RELATED"/>
    <property type="match status" value="1"/>
</dbReference>
<evidence type="ECO:0000256" key="5">
    <source>
        <dbReference type="ARBA" id="ARBA00022801"/>
    </source>
</evidence>
<gene>
    <name evidence="12" type="ORF">OE88DRAFT_1006362</name>
</gene>
<dbReference type="STRING" id="5364.A0A5C3NE56"/>
<keyword evidence="5" id="KW-0378">Hydrolase</keyword>
<dbReference type="PRINTS" id="PR00786">
    <property type="entry name" value="NEPRILYSIN"/>
</dbReference>
<dbReference type="Pfam" id="PF05649">
    <property type="entry name" value="Peptidase_M13_N"/>
    <property type="match status" value="1"/>
</dbReference>
<reference evidence="12 13" key="1">
    <citation type="journal article" date="2019" name="Nat. Ecol. Evol.">
        <title>Megaphylogeny resolves global patterns of mushroom evolution.</title>
        <authorList>
            <person name="Varga T."/>
            <person name="Krizsan K."/>
            <person name="Foldi C."/>
            <person name="Dima B."/>
            <person name="Sanchez-Garcia M."/>
            <person name="Sanchez-Ramirez S."/>
            <person name="Szollosi G.J."/>
            <person name="Szarkandi J.G."/>
            <person name="Papp V."/>
            <person name="Albert L."/>
            <person name="Andreopoulos W."/>
            <person name="Angelini C."/>
            <person name="Antonin V."/>
            <person name="Barry K.W."/>
            <person name="Bougher N.L."/>
            <person name="Buchanan P."/>
            <person name="Buyck B."/>
            <person name="Bense V."/>
            <person name="Catcheside P."/>
            <person name="Chovatia M."/>
            <person name="Cooper J."/>
            <person name="Damon W."/>
            <person name="Desjardin D."/>
            <person name="Finy P."/>
            <person name="Geml J."/>
            <person name="Haridas S."/>
            <person name="Hughes K."/>
            <person name="Justo A."/>
            <person name="Karasinski D."/>
            <person name="Kautmanova I."/>
            <person name="Kiss B."/>
            <person name="Kocsube S."/>
            <person name="Kotiranta H."/>
            <person name="LaButti K.M."/>
            <person name="Lechner B.E."/>
            <person name="Liimatainen K."/>
            <person name="Lipzen A."/>
            <person name="Lukacs Z."/>
            <person name="Mihaltcheva S."/>
            <person name="Morgado L.N."/>
            <person name="Niskanen T."/>
            <person name="Noordeloos M.E."/>
            <person name="Ohm R.A."/>
            <person name="Ortiz-Santana B."/>
            <person name="Ovrebo C."/>
            <person name="Racz N."/>
            <person name="Riley R."/>
            <person name="Savchenko A."/>
            <person name="Shiryaev A."/>
            <person name="Soop K."/>
            <person name="Spirin V."/>
            <person name="Szebenyi C."/>
            <person name="Tomsovsky M."/>
            <person name="Tulloss R.E."/>
            <person name="Uehling J."/>
            <person name="Grigoriev I.V."/>
            <person name="Vagvolgyi C."/>
            <person name="Papp T."/>
            <person name="Martin F.M."/>
            <person name="Miettinen O."/>
            <person name="Hibbett D.S."/>
            <person name="Nagy L.G."/>
        </authorList>
    </citation>
    <scope>NUCLEOTIDE SEQUENCE [LARGE SCALE GENOMIC DNA]</scope>
    <source>
        <strain evidence="12 13">OMC1185</strain>
    </source>
</reference>
<dbReference type="AlphaFoldDB" id="A0A5C3NE56"/>
<dbReference type="GO" id="GO:0046872">
    <property type="term" value="F:metal ion binding"/>
    <property type="evidence" value="ECO:0007669"/>
    <property type="project" value="UniProtKB-KW"/>
</dbReference>
<keyword evidence="9" id="KW-0472">Membrane</keyword>
<dbReference type="InterPro" id="IPR024079">
    <property type="entry name" value="MetalloPept_cat_dom_sf"/>
</dbReference>
<evidence type="ECO:0000256" key="2">
    <source>
        <dbReference type="ARBA" id="ARBA00007357"/>
    </source>
</evidence>
<comment type="cofactor">
    <cofactor evidence="1">
        <name>Zn(2+)</name>
        <dbReference type="ChEBI" id="CHEBI:29105"/>
    </cofactor>
</comment>
<keyword evidence="9" id="KW-0812">Transmembrane</keyword>
<feature type="compositionally biased region" description="Acidic residues" evidence="8">
    <location>
        <begin position="381"/>
        <end position="396"/>
    </location>
</feature>
<proteinExistence type="inferred from homology"/>
<protein>
    <submittedName>
        <fullName evidence="12">Metalloprotease</fullName>
    </submittedName>
</protein>
<evidence type="ECO:0000256" key="9">
    <source>
        <dbReference type="SAM" id="Phobius"/>
    </source>
</evidence>
<dbReference type="Pfam" id="PF01431">
    <property type="entry name" value="Peptidase_M13"/>
    <property type="match status" value="1"/>
</dbReference>
<dbReference type="PROSITE" id="PS51885">
    <property type="entry name" value="NEPRILYSIN"/>
    <property type="match status" value="1"/>
</dbReference>
<feature type="region of interest" description="Disordered" evidence="8">
    <location>
        <begin position="1"/>
        <end position="35"/>
    </location>
</feature>
<feature type="transmembrane region" description="Helical" evidence="9">
    <location>
        <begin position="55"/>
        <end position="77"/>
    </location>
</feature>
<sequence length="880" mass="97676">MAEPRASTDQETAPLLRDPEAEGSQDYDGPGERDPTFLDRITSVVQEPLTPLTKVLLVVALLFLLLSSVFIGLFAGAQHKLKEGDGRGGRQITVTATATATTTASATTTAIATTTVSVPAPVPTGPPEERACFSSDCILLSANILSSLDTSYDPCENFYDFANAGWLANHPLPADKGSFGIFNALGQSNQQVIRKILESAEYSATLYPEESADKMLLRKLRGLYQSCMDEDQLNGMGTTPLIKLVETVQDLYRGKTTIVDAAGKDDTEKKRNGLTAAVAFLHSRGIDALFDFSIDGDVAVDPNFMTLWFSQPNLGLPAKEYYDEESIRDLYNDVLERLLVTIAEEQDYSSGVKSRGVSDLVMNEVKYKWWPPWPWPPWGPDDGDDDGGDDDEDPEDKYERAERLAKAVVHFERKLANASLDLDILYQDPWGTYNPVPLSNLTKTVPQFSFEEYFATFAPRNFPERIIVTYPAYPVSLSDILNKTESDVVEAYLVTRAALATASHLGMDTEAWQAVRSLEEELKGIKKGAVGDRSEYCASQVENALGYAAGRYFVNETFAGESREKGTEVIKDIIGAFKKSLSEIEWMDDESAEAAAQKADALRIKVGYPLYPDTRSAASIATYYSRVKISEDTFFDNLVSADANEQYWKWQKLGKQRNPNDWEMYASTVNAYYNPPGNEIVFPAGILQPPFFSEKWPAYLQYGAFGMVAAHELTHAFDSAGRLYNQEGKLEEWWTNATSAGFQAKQDCIVKQYSEYTIDDGKGGKIHVNGNLTSGENIGDTGIIQAYRAWQAQYNQSEEYLLPGLNYTREQLFFIAFGQVWAQNIKPASAVQRVRTDPHSPNQYRVDGTVSNVPEFAKAFNCSASAKLNPPRAKQCILWS</sequence>
<dbReference type="InterPro" id="IPR000718">
    <property type="entry name" value="Peptidase_M13"/>
</dbReference>
<feature type="domain" description="Peptidase M13 N-terminal" evidence="11">
    <location>
        <begin position="154"/>
        <end position="609"/>
    </location>
</feature>
<feature type="region of interest" description="Disordered" evidence="8">
    <location>
        <begin position="377"/>
        <end position="398"/>
    </location>
</feature>
<dbReference type="EMBL" id="ML213505">
    <property type="protein sequence ID" value="TFK55167.1"/>
    <property type="molecule type" value="Genomic_DNA"/>
</dbReference>
<accession>A0A5C3NE56</accession>
<dbReference type="PANTHER" id="PTHR11733">
    <property type="entry name" value="ZINC METALLOPROTEASE FAMILY M13 NEPRILYSIN-RELATED"/>
    <property type="match status" value="1"/>
</dbReference>
<evidence type="ECO:0000256" key="1">
    <source>
        <dbReference type="ARBA" id="ARBA00001947"/>
    </source>
</evidence>
<dbReference type="Gene3D" id="1.10.1380.10">
    <property type="entry name" value="Neutral endopeptidase , domain2"/>
    <property type="match status" value="1"/>
</dbReference>
<dbReference type="Gene3D" id="3.40.390.10">
    <property type="entry name" value="Collagenase (Catalytic Domain)"/>
    <property type="match status" value="1"/>
</dbReference>
<dbReference type="GO" id="GO:0005886">
    <property type="term" value="C:plasma membrane"/>
    <property type="evidence" value="ECO:0007669"/>
    <property type="project" value="TreeGrafter"/>
</dbReference>
<dbReference type="CDD" id="cd08662">
    <property type="entry name" value="M13"/>
    <property type="match status" value="1"/>
</dbReference>
<dbReference type="InterPro" id="IPR042089">
    <property type="entry name" value="Peptidase_M13_dom_2"/>
</dbReference>
<dbReference type="GO" id="GO:0016485">
    <property type="term" value="P:protein processing"/>
    <property type="evidence" value="ECO:0007669"/>
    <property type="project" value="TreeGrafter"/>
</dbReference>
<keyword evidence="9" id="KW-1133">Transmembrane helix</keyword>
<feature type="domain" description="Peptidase M13 C-terminal" evidence="10">
    <location>
        <begin position="670"/>
        <end position="876"/>
    </location>
</feature>
<evidence type="ECO:0000256" key="7">
    <source>
        <dbReference type="ARBA" id="ARBA00023049"/>
    </source>
</evidence>
<evidence type="ECO:0000313" key="13">
    <source>
        <dbReference type="Proteomes" id="UP000305948"/>
    </source>
</evidence>
<keyword evidence="3 12" id="KW-0645">Protease</keyword>
<dbReference type="OrthoDB" id="6475849at2759"/>
<name>A0A5C3NE56_9AGAM</name>
<evidence type="ECO:0000259" key="10">
    <source>
        <dbReference type="Pfam" id="PF01431"/>
    </source>
</evidence>
<keyword evidence="4" id="KW-0479">Metal-binding</keyword>
<evidence type="ECO:0000256" key="6">
    <source>
        <dbReference type="ARBA" id="ARBA00022833"/>
    </source>
</evidence>
<keyword evidence="13" id="KW-1185">Reference proteome</keyword>
<keyword evidence="6" id="KW-0862">Zinc</keyword>
<evidence type="ECO:0000259" key="11">
    <source>
        <dbReference type="Pfam" id="PF05649"/>
    </source>
</evidence>
<evidence type="ECO:0000256" key="3">
    <source>
        <dbReference type="ARBA" id="ARBA00022670"/>
    </source>
</evidence>
<keyword evidence="7 12" id="KW-0482">Metalloprotease</keyword>
<comment type="similarity">
    <text evidence="2">Belongs to the peptidase M13 family.</text>
</comment>
<dbReference type="GO" id="GO:0004222">
    <property type="term" value="F:metalloendopeptidase activity"/>
    <property type="evidence" value="ECO:0007669"/>
    <property type="project" value="InterPro"/>
</dbReference>
<dbReference type="InterPro" id="IPR018497">
    <property type="entry name" value="Peptidase_M13_C"/>
</dbReference>
<organism evidence="12 13">
    <name type="scientific">Heliocybe sulcata</name>
    <dbReference type="NCBI Taxonomy" id="5364"/>
    <lineage>
        <taxon>Eukaryota</taxon>
        <taxon>Fungi</taxon>
        <taxon>Dikarya</taxon>
        <taxon>Basidiomycota</taxon>
        <taxon>Agaricomycotina</taxon>
        <taxon>Agaricomycetes</taxon>
        <taxon>Gloeophyllales</taxon>
        <taxon>Gloeophyllaceae</taxon>
        <taxon>Heliocybe</taxon>
    </lineage>
</organism>
<evidence type="ECO:0000256" key="8">
    <source>
        <dbReference type="SAM" id="MobiDB-lite"/>
    </source>
</evidence>